<evidence type="ECO:0000256" key="5">
    <source>
        <dbReference type="ARBA" id="ARBA00023136"/>
    </source>
</evidence>
<keyword evidence="3 6" id="KW-0812">Transmembrane</keyword>
<feature type="transmembrane region" description="Helical" evidence="6">
    <location>
        <begin position="136"/>
        <end position="156"/>
    </location>
</feature>
<dbReference type="PROSITE" id="PS50850">
    <property type="entry name" value="MFS"/>
    <property type="match status" value="1"/>
</dbReference>
<evidence type="ECO:0000256" key="2">
    <source>
        <dbReference type="ARBA" id="ARBA00022475"/>
    </source>
</evidence>
<evidence type="ECO:0000256" key="1">
    <source>
        <dbReference type="ARBA" id="ARBA00004651"/>
    </source>
</evidence>
<feature type="transmembrane region" description="Helical" evidence="6">
    <location>
        <begin position="162"/>
        <end position="181"/>
    </location>
</feature>
<organism evidence="8 9">
    <name type="scientific">Pseudomonas putida</name>
    <name type="common">Arthrobacter siderocapsulatus</name>
    <dbReference type="NCBI Taxonomy" id="303"/>
    <lineage>
        <taxon>Bacteria</taxon>
        <taxon>Pseudomonadati</taxon>
        <taxon>Pseudomonadota</taxon>
        <taxon>Gammaproteobacteria</taxon>
        <taxon>Pseudomonadales</taxon>
        <taxon>Pseudomonadaceae</taxon>
        <taxon>Pseudomonas</taxon>
    </lineage>
</organism>
<evidence type="ECO:0000313" key="8">
    <source>
        <dbReference type="EMBL" id="PHH38993.1"/>
    </source>
</evidence>
<dbReference type="AlphaFoldDB" id="A0A2C5W3E1"/>
<sequence>MSTFRTYLYLELLLWIYLGCWNTTLPLIIVQRGSLFELAVYETALAFAAIISMLCFAPRVESMRRSTALKAGCIVILFTSALRYLFASNWYSLDALILIDVIAVAAFGVVQPLFGIYPAETVDKHQTSAAFRIRRIVVTVGRVAGPLLAGIVIAVYSLDISLLFSSILGLVAVVIAMALPISEAPTKPRSTSHRINDIFLGLKLKCILPPEQFLTCSGLLLGLTVTAIVPMLVPTLIHTRNLAEGSAGLLNAVFASGAIAGLLILSPIIAKRQNQRKKYLGCWSLLTFSLCATTQSDEVWLLIPWLFFAGAASACITLIGMDKRVVSIPSGARVRLMASTLVISQLGSSVSFVITGAIMSKFGTASLVWLYLGVFAVIVLYSMRSKEVWQFLENDAEAELYYQNKHPKLAAVMAT</sequence>
<dbReference type="RefSeq" id="WP_098964051.1">
    <property type="nucleotide sequence ID" value="NZ_PDKZ01000002.1"/>
</dbReference>
<feature type="transmembrane region" description="Helical" evidence="6">
    <location>
        <begin position="68"/>
        <end position="86"/>
    </location>
</feature>
<dbReference type="PANTHER" id="PTHR23513">
    <property type="entry name" value="INTEGRAL MEMBRANE EFFLUX PROTEIN-RELATED"/>
    <property type="match status" value="1"/>
</dbReference>
<dbReference type="GO" id="GO:0022857">
    <property type="term" value="F:transmembrane transporter activity"/>
    <property type="evidence" value="ECO:0007669"/>
    <property type="project" value="InterPro"/>
</dbReference>
<reference evidence="9" key="1">
    <citation type="submission" date="2017-10" db="EMBL/GenBank/DDBJ databases">
        <title>FDA dAtabase for Regulatory Grade micrObial Sequences (FDA-ARGOS): Supporting development and validation of Infectious Disease Dx tests.</title>
        <authorList>
            <person name="Goldberg B."/>
            <person name="Campos J."/>
            <person name="Tallon L."/>
            <person name="Sadzewicz L."/>
            <person name="Ott S."/>
            <person name="Zhao X."/>
            <person name="Nagaraj S."/>
            <person name="Vavikolanu K."/>
            <person name="Aluvathingal J."/>
            <person name="Nadendla S."/>
            <person name="Geyer C."/>
            <person name="Sichtig H."/>
        </authorList>
    </citation>
    <scope>NUCLEOTIDE SEQUENCE [LARGE SCALE GENOMIC DNA]</scope>
    <source>
        <strain evidence="9">FDAARGOS_376</strain>
    </source>
</reference>
<feature type="transmembrane region" description="Helical" evidence="6">
    <location>
        <begin position="249"/>
        <end position="270"/>
    </location>
</feature>
<dbReference type="Gene3D" id="1.20.1250.20">
    <property type="entry name" value="MFS general substrate transporter like domains"/>
    <property type="match status" value="1"/>
</dbReference>
<keyword evidence="4 6" id="KW-1133">Transmembrane helix</keyword>
<feature type="transmembrane region" description="Helical" evidence="6">
    <location>
        <begin position="92"/>
        <end position="115"/>
    </location>
</feature>
<feature type="transmembrane region" description="Helical" evidence="6">
    <location>
        <begin position="213"/>
        <end position="237"/>
    </location>
</feature>
<dbReference type="Proteomes" id="UP000222460">
    <property type="component" value="Unassembled WGS sequence"/>
</dbReference>
<evidence type="ECO:0000256" key="6">
    <source>
        <dbReference type="SAM" id="Phobius"/>
    </source>
</evidence>
<feature type="transmembrane region" description="Helical" evidence="6">
    <location>
        <begin position="302"/>
        <end position="322"/>
    </location>
</feature>
<keyword evidence="5 6" id="KW-0472">Membrane</keyword>
<evidence type="ECO:0000259" key="7">
    <source>
        <dbReference type="PROSITE" id="PS50850"/>
    </source>
</evidence>
<dbReference type="GO" id="GO:0005886">
    <property type="term" value="C:plasma membrane"/>
    <property type="evidence" value="ECO:0007669"/>
    <property type="project" value="UniProtKB-SubCell"/>
</dbReference>
<evidence type="ECO:0000256" key="4">
    <source>
        <dbReference type="ARBA" id="ARBA00022989"/>
    </source>
</evidence>
<proteinExistence type="predicted"/>
<feature type="transmembrane region" description="Helical" evidence="6">
    <location>
        <begin position="334"/>
        <end position="359"/>
    </location>
</feature>
<keyword evidence="2" id="KW-1003">Cell membrane</keyword>
<gene>
    <name evidence="8" type="ORF">CRX57_02010</name>
</gene>
<feature type="transmembrane region" description="Helical" evidence="6">
    <location>
        <begin position="35"/>
        <end position="56"/>
    </location>
</feature>
<name>A0A2C5W3E1_PSEPU</name>
<dbReference type="InterPro" id="IPR011701">
    <property type="entry name" value="MFS"/>
</dbReference>
<dbReference type="InterPro" id="IPR020846">
    <property type="entry name" value="MFS_dom"/>
</dbReference>
<feature type="transmembrane region" description="Helical" evidence="6">
    <location>
        <begin position="365"/>
        <end position="383"/>
    </location>
</feature>
<dbReference type="InterPro" id="IPR036259">
    <property type="entry name" value="MFS_trans_sf"/>
</dbReference>
<comment type="caution">
    <text evidence="8">The sequence shown here is derived from an EMBL/GenBank/DDBJ whole genome shotgun (WGS) entry which is preliminary data.</text>
</comment>
<dbReference type="Pfam" id="PF07690">
    <property type="entry name" value="MFS_1"/>
    <property type="match status" value="1"/>
</dbReference>
<dbReference type="EMBL" id="PDKZ01000002">
    <property type="protein sequence ID" value="PHH38993.1"/>
    <property type="molecule type" value="Genomic_DNA"/>
</dbReference>
<feature type="transmembrane region" description="Helical" evidence="6">
    <location>
        <begin position="7"/>
        <end position="29"/>
    </location>
</feature>
<dbReference type="PANTHER" id="PTHR23513:SF6">
    <property type="entry name" value="MAJOR FACILITATOR SUPERFAMILY ASSOCIATED DOMAIN-CONTAINING PROTEIN"/>
    <property type="match status" value="1"/>
</dbReference>
<evidence type="ECO:0000256" key="3">
    <source>
        <dbReference type="ARBA" id="ARBA00022692"/>
    </source>
</evidence>
<protein>
    <submittedName>
        <fullName evidence="8">MFS transporter</fullName>
    </submittedName>
</protein>
<evidence type="ECO:0000313" key="9">
    <source>
        <dbReference type="Proteomes" id="UP000222460"/>
    </source>
</evidence>
<comment type="subcellular location">
    <subcellularLocation>
        <location evidence="1">Cell membrane</location>
        <topology evidence="1">Multi-pass membrane protein</topology>
    </subcellularLocation>
</comment>
<accession>A0A2C5W3E1</accession>
<dbReference type="SUPFAM" id="SSF103473">
    <property type="entry name" value="MFS general substrate transporter"/>
    <property type="match status" value="1"/>
</dbReference>
<feature type="domain" description="Major facilitator superfamily (MFS) profile" evidence="7">
    <location>
        <begin position="1"/>
        <end position="388"/>
    </location>
</feature>